<evidence type="ECO:0000256" key="1">
    <source>
        <dbReference type="ARBA" id="ARBA00004167"/>
    </source>
</evidence>
<proteinExistence type="predicted"/>
<keyword evidence="3" id="KW-1133">Transmembrane helix</keyword>
<dbReference type="InterPro" id="IPR037682">
    <property type="entry name" value="TonB_C"/>
</dbReference>
<dbReference type="EMBL" id="JAENRR010000043">
    <property type="protein sequence ID" value="MBK3518827.1"/>
    <property type="molecule type" value="Genomic_DNA"/>
</dbReference>
<keyword evidence="4" id="KW-0472">Membrane</keyword>
<sequence>MSLVSLKYILPIILIGLGLKCGAQETMVVTKNDGVYKYVNWVLKSNVETKQGKSITYYKGKIIEQGKYSNNEMVGRWRFYNLNGILDYEYDFDREELLMLSGVDRHELKRKTPCLFQGSPLVPYLYLVNNLSYPKRAINEDVEGEVVLALKVNSSGEVYSFYLVKKLHPLIDKAVEEVAKSMPYSWRFFPATNYGSAVSGEYHIIIEFDLEVL</sequence>
<dbReference type="Proteomes" id="UP000605676">
    <property type="component" value="Unassembled WGS sequence"/>
</dbReference>
<keyword evidence="2" id="KW-0812">Transmembrane</keyword>
<evidence type="ECO:0000256" key="2">
    <source>
        <dbReference type="ARBA" id="ARBA00022692"/>
    </source>
</evidence>
<name>A0ABS1HMP1_9BACT</name>
<dbReference type="SUPFAM" id="SSF74653">
    <property type="entry name" value="TolA/TonB C-terminal domain"/>
    <property type="match status" value="1"/>
</dbReference>
<dbReference type="Pfam" id="PF03544">
    <property type="entry name" value="TonB_C"/>
    <property type="match status" value="1"/>
</dbReference>
<reference evidence="6 7" key="1">
    <citation type="submission" date="2021-01" db="EMBL/GenBank/DDBJ databases">
        <title>Carboxyliciviraga sp.nov., isolated from coastal sediments.</title>
        <authorList>
            <person name="Lu D."/>
            <person name="Zhang T."/>
        </authorList>
    </citation>
    <scope>NUCLEOTIDE SEQUENCE [LARGE SCALE GENOMIC DNA]</scope>
    <source>
        <strain evidence="6 7">N1Y132</strain>
    </source>
</reference>
<comment type="subcellular location">
    <subcellularLocation>
        <location evidence="1">Membrane</location>
        <topology evidence="1">Single-pass membrane protein</topology>
    </subcellularLocation>
</comment>
<evidence type="ECO:0000313" key="7">
    <source>
        <dbReference type="Proteomes" id="UP000605676"/>
    </source>
</evidence>
<feature type="domain" description="TonB C-terminal" evidence="5">
    <location>
        <begin position="130"/>
        <end position="210"/>
    </location>
</feature>
<comment type="caution">
    <text evidence="6">The sequence shown here is derived from an EMBL/GenBank/DDBJ whole genome shotgun (WGS) entry which is preliminary data.</text>
</comment>
<organism evidence="6 7">
    <name type="scientific">Carboxylicivirga marina</name>
    <dbReference type="NCBI Taxonomy" id="2800988"/>
    <lineage>
        <taxon>Bacteria</taxon>
        <taxon>Pseudomonadati</taxon>
        <taxon>Bacteroidota</taxon>
        <taxon>Bacteroidia</taxon>
        <taxon>Marinilabiliales</taxon>
        <taxon>Marinilabiliaceae</taxon>
        <taxon>Carboxylicivirga</taxon>
    </lineage>
</organism>
<accession>A0ABS1HMP1</accession>
<protein>
    <submittedName>
        <fullName evidence="6">TonB family protein</fullName>
    </submittedName>
</protein>
<gene>
    <name evidence="6" type="ORF">JIV24_15880</name>
</gene>
<dbReference type="InterPro" id="IPR006260">
    <property type="entry name" value="TonB/TolA_C"/>
</dbReference>
<dbReference type="SUPFAM" id="SSF82185">
    <property type="entry name" value="Histone H3 K4-specific methyltransferase SET7/9 N-terminal domain"/>
    <property type="match status" value="1"/>
</dbReference>
<keyword evidence="7" id="KW-1185">Reference proteome</keyword>
<dbReference type="NCBIfam" id="TIGR01352">
    <property type="entry name" value="tonB_Cterm"/>
    <property type="match status" value="1"/>
</dbReference>
<dbReference type="Gene3D" id="3.30.1150.10">
    <property type="match status" value="1"/>
</dbReference>
<evidence type="ECO:0000256" key="3">
    <source>
        <dbReference type="ARBA" id="ARBA00022989"/>
    </source>
</evidence>
<dbReference type="RefSeq" id="WP_200466046.1">
    <property type="nucleotide sequence ID" value="NZ_JAENRR010000043.1"/>
</dbReference>
<evidence type="ECO:0000256" key="4">
    <source>
        <dbReference type="ARBA" id="ARBA00023136"/>
    </source>
</evidence>
<evidence type="ECO:0000313" key="6">
    <source>
        <dbReference type="EMBL" id="MBK3518827.1"/>
    </source>
</evidence>
<evidence type="ECO:0000259" key="5">
    <source>
        <dbReference type="Pfam" id="PF03544"/>
    </source>
</evidence>